<feature type="transmembrane region" description="Helical" evidence="2">
    <location>
        <begin position="77"/>
        <end position="95"/>
    </location>
</feature>
<dbReference type="GO" id="GO:0046933">
    <property type="term" value="F:proton-transporting ATP synthase activity, rotational mechanism"/>
    <property type="evidence" value="ECO:0007669"/>
    <property type="project" value="TreeGrafter"/>
</dbReference>
<keyword evidence="4" id="KW-1185">Reference proteome</keyword>
<dbReference type="PANTHER" id="PTHR28161">
    <property type="entry name" value="ATP SYNTHASE SUBUNIT F, MITOCHONDRIAL"/>
    <property type="match status" value="1"/>
</dbReference>
<dbReference type="InterPro" id="IPR019727">
    <property type="entry name" value="ATP_synth_F0_fsu_mt_fun"/>
</dbReference>
<evidence type="ECO:0000256" key="1">
    <source>
        <dbReference type="SAM" id="MobiDB-lite"/>
    </source>
</evidence>
<accession>A0AAD5SU74</accession>
<evidence type="ECO:0000313" key="3">
    <source>
        <dbReference type="EMBL" id="KAJ3108306.1"/>
    </source>
</evidence>
<gene>
    <name evidence="3" type="ORF">HK100_003454</name>
</gene>
<keyword evidence="2" id="KW-0812">Transmembrane</keyword>
<keyword evidence="2" id="KW-0472">Membrane</keyword>
<protein>
    <submittedName>
        <fullName evidence="3">Uncharacterized protein</fullName>
    </submittedName>
</protein>
<dbReference type="PANTHER" id="PTHR28161:SF1">
    <property type="entry name" value="ATP SYNTHASE SUBUNIT F, MITOCHONDRIAL"/>
    <property type="match status" value="1"/>
</dbReference>
<dbReference type="Pfam" id="PF10791">
    <property type="entry name" value="F1F0-ATPsyn_F"/>
    <property type="match status" value="1"/>
</dbReference>
<dbReference type="EMBL" id="JADGJH010001863">
    <property type="protein sequence ID" value="KAJ3108306.1"/>
    <property type="molecule type" value="Genomic_DNA"/>
</dbReference>
<evidence type="ECO:0000256" key="2">
    <source>
        <dbReference type="SAM" id="Phobius"/>
    </source>
</evidence>
<dbReference type="Proteomes" id="UP001211907">
    <property type="component" value="Unassembled WGS sequence"/>
</dbReference>
<evidence type="ECO:0000313" key="4">
    <source>
        <dbReference type="Proteomes" id="UP001211907"/>
    </source>
</evidence>
<feature type="region of interest" description="Disordered" evidence="1">
    <location>
        <begin position="108"/>
        <end position="138"/>
    </location>
</feature>
<comment type="caution">
    <text evidence="3">The sequence shown here is derived from an EMBL/GenBank/DDBJ whole genome shotgun (WGS) entry which is preliminary data.</text>
</comment>
<proteinExistence type="predicted"/>
<dbReference type="AlphaFoldDB" id="A0AAD5SU74"/>
<name>A0AAD5SU74_9FUNG</name>
<organism evidence="3 4">
    <name type="scientific">Physocladia obscura</name>
    <dbReference type="NCBI Taxonomy" id="109957"/>
    <lineage>
        <taxon>Eukaryota</taxon>
        <taxon>Fungi</taxon>
        <taxon>Fungi incertae sedis</taxon>
        <taxon>Chytridiomycota</taxon>
        <taxon>Chytridiomycota incertae sedis</taxon>
        <taxon>Chytridiomycetes</taxon>
        <taxon>Chytridiales</taxon>
        <taxon>Chytriomycetaceae</taxon>
        <taxon>Physocladia</taxon>
    </lineage>
</organism>
<keyword evidence="2" id="KW-1133">Transmembrane helix</keyword>
<reference evidence="3" key="1">
    <citation type="submission" date="2020-05" db="EMBL/GenBank/DDBJ databases">
        <title>Phylogenomic resolution of chytrid fungi.</title>
        <authorList>
            <person name="Stajich J.E."/>
            <person name="Amses K."/>
            <person name="Simmons R."/>
            <person name="Seto K."/>
            <person name="Myers J."/>
            <person name="Bonds A."/>
            <person name="Quandt C.A."/>
            <person name="Barry K."/>
            <person name="Liu P."/>
            <person name="Grigoriev I."/>
            <person name="Longcore J.E."/>
            <person name="James T.Y."/>
        </authorList>
    </citation>
    <scope>NUCLEOTIDE SEQUENCE</scope>
    <source>
        <strain evidence="3">JEL0513</strain>
    </source>
</reference>
<sequence>MNRVFVRAKSTTTSLLPPRVSALAELGRLQSAHPQAHPELFNNMKNFYARIPKGEKPPSVASTAWGRYYDRYFKKDSFVPFLHLFAVIVPTGYYLTYYKGGHYHPTTDEKEFDKKHAGTPLRRQQTQGPGSPSLRLVDANAGTQNHPRLFVRKHRAAVPNYQAPLVFLDARRGVGRRLHHVPVQTRLSRPAVGRLFVLQPLGPIASSFPFAQSDFTNSVPSRRQISEDEKKTLKQRIDFLKSLEFHQK</sequence>